<dbReference type="PANTHER" id="PTHR11482">
    <property type="entry name" value="ARGININE/DIAMINOPIMELATE/ORNITHINE DECARBOXYLASE"/>
    <property type="match status" value="1"/>
</dbReference>
<dbReference type="EMBL" id="BAAARW010000039">
    <property type="protein sequence ID" value="GAA2453635.1"/>
    <property type="molecule type" value="Genomic_DNA"/>
</dbReference>
<dbReference type="SUPFAM" id="SSF50621">
    <property type="entry name" value="Alanine racemase C-terminal domain-like"/>
    <property type="match status" value="1"/>
</dbReference>
<dbReference type="EC" id="4.1.1.17" evidence="7"/>
<dbReference type="Proteomes" id="UP001501231">
    <property type="component" value="Unassembled WGS sequence"/>
</dbReference>
<evidence type="ECO:0000256" key="1">
    <source>
        <dbReference type="ARBA" id="ARBA00001933"/>
    </source>
</evidence>
<evidence type="ECO:0000256" key="2">
    <source>
        <dbReference type="ARBA" id="ARBA00008872"/>
    </source>
</evidence>
<dbReference type="Gene3D" id="3.20.20.10">
    <property type="entry name" value="Alanine racemase"/>
    <property type="match status" value="1"/>
</dbReference>
<comment type="pathway">
    <text evidence="6">Amine and polyamine biosynthesis; putrescine biosynthesis via L-ornithine pathway; putrescine from L-ornithine: step 1/1.</text>
</comment>
<dbReference type="InterPro" id="IPR000183">
    <property type="entry name" value="Orn/DAP/Arg_de-COase"/>
</dbReference>
<dbReference type="CDD" id="cd00622">
    <property type="entry name" value="PLPDE_III_ODC"/>
    <property type="match status" value="1"/>
</dbReference>
<organism evidence="10 11">
    <name type="scientific">Actinomadura vinacea</name>
    <dbReference type="NCBI Taxonomy" id="115336"/>
    <lineage>
        <taxon>Bacteria</taxon>
        <taxon>Bacillati</taxon>
        <taxon>Actinomycetota</taxon>
        <taxon>Actinomycetes</taxon>
        <taxon>Streptosporangiales</taxon>
        <taxon>Thermomonosporaceae</taxon>
        <taxon>Actinomadura</taxon>
    </lineage>
</organism>
<name>A0ABN3K9U1_9ACTN</name>
<dbReference type="InterPro" id="IPR029066">
    <property type="entry name" value="PLP-binding_barrel"/>
</dbReference>
<evidence type="ECO:0000256" key="8">
    <source>
        <dbReference type="ARBA" id="ARBA00049127"/>
    </source>
</evidence>
<reference evidence="10 11" key="1">
    <citation type="journal article" date="2019" name="Int. J. Syst. Evol. Microbiol.">
        <title>The Global Catalogue of Microorganisms (GCM) 10K type strain sequencing project: providing services to taxonomists for standard genome sequencing and annotation.</title>
        <authorList>
            <consortium name="The Broad Institute Genomics Platform"/>
            <consortium name="The Broad Institute Genome Sequencing Center for Infectious Disease"/>
            <person name="Wu L."/>
            <person name="Ma J."/>
        </authorList>
    </citation>
    <scope>NUCLEOTIDE SEQUENCE [LARGE SCALE GENOMIC DNA]</scope>
    <source>
        <strain evidence="10 11">JCM 3325</strain>
    </source>
</reference>
<dbReference type="Gene3D" id="2.40.37.10">
    <property type="entry name" value="Lyase, Ornithine Decarboxylase, Chain A, domain 1"/>
    <property type="match status" value="1"/>
</dbReference>
<proteinExistence type="inferred from homology"/>
<feature type="domain" description="Orn/DAP/Arg decarboxylase 2 N-terminal" evidence="9">
    <location>
        <begin position="30"/>
        <end position="270"/>
    </location>
</feature>
<keyword evidence="4" id="KW-0663">Pyridoxal phosphate</keyword>
<comment type="cofactor">
    <cofactor evidence="1">
        <name>pyridoxal 5'-phosphate</name>
        <dbReference type="ChEBI" id="CHEBI:597326"/>
    </cofactor>
</comment>
<dbReference type="PANTHER" id="PTHR11482:SF6">
    <property type="entry name" value="ORNITHINE DECARBOXYLASE 1-RELATED"/>
    <property type="match status" value="1"/>
</dbReference>
<evidence type="ECO:0000256" key="4">
    <source>
        <dbReference type="ARBA" id="ARBA00022898"/>
    </source>
</evidence>
<evidence type="ECO:0000313" key="10">
    <source>
        <dbReference type="EMBL" id="GAA2453635.1"/>
    </source>
</evidence>
<evidence type="ECO:0000256" key="5">
    <source>
        <dbReference type="ARBA" id="ARBA00023239"/>
    </source>
</evidence>
<comment type="catalytic activity">
    <reaction evidence="8">
        <text>L-ornithine + H(+) = putrescine + CO2</text>
        <dbReference type="Rhea" id="RHEA:22964"/>
        <dbReference type="ChEBI" id="CHEBI:15378"/>
        <dbReference type="ChEBI" id="CHEBI:16526"/>
        <dbReference type="ChEBI" id="CHEBI:46911"/>
        <dbReference type="ChEBI" id="CHEBI:326268"/>
        <dbReference type="EC" id="4.1.1.17"/>
    </reaction>
</comment>
<dbReference type="PRINTS" id="PR01182">
    <property type="entry name" value="ORNDCRBXLASE"/>
</dbReference>
<evidence type="ECO:0000256" key="7">
    <source>
        <dbReference type="ARBA" id="ARBA00034138"/>
    </source>
</evidence>
<evidence type="ECO:0000256" key="3">
    <source>
        <dbReference type="ARBA" id="ARBA00022793"/>
    </source>
</evidence>
<dbReference type="RefSeq" id="WP_344597197.1">
    <property type="nucleotide sequence ID" value="NZ_BAAARW010000039.1"/>
</dbReference>
<dbReference type="PROSITE" id="PS00878">
    <property type="entry name" value="ODR_DC_2_1"/>
    <property type="match status" value="1"/>
</dbReference>
<dbReference type="InterPro" id="IPR022644">
    <property type="entry name" value="De-COase2_N"/>
</dbReference>
<dbReference type="Pfam" id="PF02784">
    <property type="entry name" value="Orn_Arg_deC_N"/>
    <property type="match status" value="1"/>
</dbReference>
<keyword evidence="3" id="KW-0210">Decarboxylase</keyword>
<accession>A0ABN3K9U1</accession>
<gene>
    <name evidence="10" type="ORF">GCM10010191_85440</name>
</gene>
<dbReference type="InterPro" id="IPR009006">
    <property type="entry name" value="Ala_racemase/Decarboxylase_C"/>
</dbReference>
<sequence length="399" mass="42166">MTDETGGHARIRRFLDEHAPASPCLVIDLETVRDRYRALAGSWPEADLLYAVKANPAPEVVGLLARSGAGFDVASPGEVALCLAEGARPESLSYGNTIKKRADIEYAHSMGVRTFTTDSLQDLENIAAAAPGSSVFCRILLEDTGALTPFRGKFGCSPETAVRLLQRAAELGLRAGGVSFHVGSQQLDPRAWDAGIAEAATVTAKLAAAGTVLDALNIGGGLPGRYTQRTPPLRDYVAAIAESIDRHFGPMGADAGTPRLVLEPGRFIVGDAGLLQTEVVLVADRGPADGRRWVYLDVGRYNGLAEAEGEAITYRIASPDKDGPPGPVILAGPTCDGDDIIYQRNVYHLPTDLGPGDRLHILNAGAYTASYSSVGFNGFPPLPTHCIDHRTDTGLRGSV</sequence>
<keyword evidence="11" id="KW-1185">Reference proteome</keyword>
<comment type="caution">
    <text evidence="10">The sequence shown here is derived from an EMBL/GenBank/DDBJ whole genome shotgun (WGS) entry which is preliminary data.</text>
</comment>
<dbReference type="SUPFAM" id="SSF51419">
    <property type="entry name" value="PLP-binding barrel"/>
    <property type="match status" value="1"/>
</dbReference>
<dbReference type="InterPro" id="IPR022653">
    <property type="entry name" value="De-COase2_pyr-phos_BS"/>
</dbReference>
<keyword evidence="5" id="KW-0456">Lyase</keyword>
<evidence type="ECO:0000313" key="11">
    <source>
        <dbReference type="Proteomes" id="UP001501231"/>
    </source>
</evidence>
<protein>
    <recommendedName>
        <fullName evidence="7">ornithine decarboxylase</fullName>
        <ecNumber evidence="7">4.1.1.17</ecNumber>
    </recommendedName>
</protein>
<evidence type="ECO:0000256" key="6">
    <source>
        <dbReference type="ARBA" id="ARBA00034115"/>
    </source>
</evidence>
<comment type="similarity">
    <text evidence="2">Belongs to the Orn/Lys/Arg decarboxylase class-II family.</text>
</comment>
<evidence type="ECO:0000259" key="9">
    <source>
        <dbReference type="Pfam" id="PF02784"/>
    </source>
</evidence>
<dbReference type="PRINTS" id="PR01179">
    <property type="entry name" value="ODADCRBXLASE"/>
</dbReference>
<dbReference type="InterPro" id="IPR002433">
    <property type="entry name" value="Orn_de-COase"/>
</dbReference>